<evidence type="ECO:0000313" key="7">
    <source>
        <dbReference type="EMBL" id="RZT02090.1"/>
    </source>
</evidence>
<evidence type="ECO:0000313" key="8">
    <source>
        <dbReference type="Proteomes" id="UP000292927"/>
    </source>
</evidence>
<dbReference type="GO" id="GO:0008720">
    <property type="term" value="F:D-lactate dehydrogenase (NAD+) activity"/>
    <property type="evidence" value="ECO:0007669"/>
    <property type="project" value="TreeGrafter"/>
</dbReference>
<comment type="similarity">
    <text evidence="1 4">Belongs to the D-isomer specific 2-hydroxyacid dehydrogenase family.</text>
</comment>
<organism evidence="7 8">
    <name type="scientific">Cuneatibacter caecimuris</name>
    <dbReference type="NCBI Taxonomy" id="1796618"/>
    <lineage>
        <taxon>Bacteria</taxon>
        <taxon>Bacillati</taxon>
        <taxon>Bacillota</taxon>
        <taxon>Clostridia</taxon>
        <taxon>Lachnospirales</taxon>
        <taxon>Lachnospiraceae</taxon>
        <taxon>Cuneatibacter</taxon>
    </lineage>
</organism>
<name>A0A4Q7PS39_9FIRM</name>
<reference evidence="7 8" key="1">
    <citation type="submission" date="2019-02" db="EMBL/GenBank/DDBJ databases">
        <title>Genomic Encyclopedia of Type Strains, Phase IV (KMG-IV): sequencing the most valuable type-strain genomes for metagenomic binning, comparative biology and taxonomic classification.</title>
        <authorList>
            <person name="Goeker M."/>
        </authorList>
    </citation>
    <scope>NUCLEOTIDE SEQUENCE [LARGE SCALE GENOMIC DNA]</scope>
    <source>
        <strain evidence="7 8">DSM 29486</strain>
    </source>
</reference>
<dbReference type="CDD" id="cd12185">
    <property type="entry name" value="HGDH_LDH_like"/>
    <property type="match status" value="1"/>
</dbReference>
<dbReference type="PANTHER" id="PTHR43026">
    <property type="entry name" value="2-HYDROXYACID DEHYDROGENASE HOMOLOG 1-RELATED"/>
    <property type="match status" value="1"/>
</dbReference>
<dbReference type="InterPro" id="IPR036291">
    <property type="entry name" value="NAD(P)-bd_dom_sf"/>
</dbReference>
<dbReference type="Proteomes" id="UP000292927">
    <property type="component" value="Unassembled WGS sequence"/>
</dbReference>
<evidence type="ECO:0000259" key="6">
    <source>
        <dbReference type="Pfam" id="PF02826"/>
    </source>
</evidence>
<dbReference type="Pfam" id="PF02826">
    <property type="entry name" value="2-Hacid_dh_C"/>
    <property type="match status" value="1"/>
</dbReference>
<dbReference type="AlphaFoldDB" id="A0A4Q7PS39"/>
<keyword evidence="8" id="KW-1185">Reference proteome</keyword>
<dbReference type="EMBL" id="SGXF01000001">
    <property type="protein sequence ID" value="RZT02090.1"/>
    <property type="molecule type" value="Genomic_DNA"/>
</dbReference>
<evidence type="ECO:0000256" key="1">
    <source>
        <dbReference type="ARBA" id="ARBA00005854"/>
    </source>
</evidence>
<dbReference type="InterPro" id="IPR058205">
    <property type="entry name" value="D-LDH-like"/>
</dbReference>
<accession>A0A4Q7PS39</accession>
<dbReference type="GO" id="GO:0051287">
    <property type="term" value="F:NAD binding"/>
    <property type="evidence" value="ECO:0007669"/>
    <property type="project" value="InterPro"/>
</dbReference>
<feature type="domain" description="D-isomer specific 2-hydroxyacid dehydrogenase catalytic" evidence="5">
    <location>
        <begin position="7"/>
        <end position="324"/>
    </location>
</feature>
<dbReference type="Gene3D" id="3.40.50.720">
    <property type="entry name" value="NAD(P)-binding Rossmann-like Domain"/>
    <property type="match status" value="2"/>
</dbReference>
<proteinExistence type="inferred from homology"/>
<dbReference type="RefSeq" id="WP_130432166.1">
    <property type="nucleotide sequence ID" value="NZ_SGXF01000001.1"/>
</dbReference>
<evidence type="ECO:0000256" key="3">
    <source>
        <dbReference type="ARBA" id="ARBA00023027"/>
    </source>
</evidence>
<evidence type="ECO:0000256" key="4">
    <source>
        <dbReference type="RuleBase" id="RU003719"/>
    </source>
</evidence>
<dbReference type="InterPro" id="IPR029753">
    <property type="entry name" value="D-isomer_DH_CS"/>
</dbReference>
<evidence type="ECO:0000256" key="2">
    <source>
        <dbReference type="ARBA" id="ARBA00023002"/>
    </source>
</evidence>
<gene>
    <name evidence="7" type="ORF">EV209_0195</name>
</gene>
<dbReference type="PROSITE" id="PS00671">
    <property type="entry name" value="D_2_HYDROXYACID_DH_3"/>
    <property type="match status" value="1"/>
</dbReference>
<evidence type="ECO:0000259" key="5">
    <source>
        <dbReference type="Pfam" id="PF00389"/>
    </source>
</evidence>
<dbReference type="SUPFAM" id="SSF52283">
    <property type="entry name" value="Formate/glycerate dehydrogenase catalytic domain-like"/>
    <property type="match status" value="1"/>
</dbReference>
<dbReference type="InterPro" id="IPR006140">
    <property type="entry name" value="D-isomer_DH_NAD-bd"/>
</dbReference>
<comment type="caution">
    <text evidence="7">The sequence shown here is derived from an EMBL/GenBank/DDBJ whole genome shotgun (WGS) entry which is preliminary data.</text>
</comment>
<sequence length="325" mass="36008">MKMLAYSVREDERAFFKAFGEKYHIEVEMSSDPPTEENAGKIPCDCVSIITTPVTAKVIEAWHACGVRCISTRTIGYEHIDLKKAGELNIPVTNAPYTPNTVADYAIMMILMLLRKMKPILNRYIGQDFGLEEIRGRELQQLTVGVVGTGKIGAAVLRHLSGFGCRLIASDLYPREELKQIAEYVTLEDLFARSDVITFHAPATEESFHMVNRESLAQMKDGVVLVNTARGSLIDTDALIEALETGKVGAAGLDVVENEQAIYYNDYKYRPVCHHQMSILSAMPNVLMTPHTAFFTDQAVSDMVEHSIAACAAELTGKPDPYRVS</sequence>
<protein>
    <submittedName>
        <fullName evidence="7">D-lactate dehydrogenase</fullName>
    </submittedName>
</protein>
<dbReference type="OrthoDB" id="9805416at2"/>
<keyword evidence="3" id="KW-0520">NAD</keyword>
<dbReference type="InterPro" id="IPR006139">
    <property type="entry name" value="D-isomer_2_OHA_DH_cat_dom"/>
</dbReference>
<dbReference type="PANTHER" id="PTHR43026:SF1">
    <property type="entry name" value="2-HYDROXYACID DEHYDROGENASE HOMOLOG 1-RELATED"/>
    <property type="match status" value="1"/>
</dbReference>
<keyword evidence="2 4" id="KW-0560">Oxidoreductase</keyword>
<dbReference type="PROSITE" id="PS00670">
    <property type="entry name" value="D_2_HYDROXYACID_DH_2"/>
    <property type="match status" value="1"/>
</dbReference>
<dbReference type="SUPFAM" id="SSF51735">
    <property type="entry name" value="NAD(P)-binding Rossmann-fold domains"/>
    <property type="match status" value="1"/>
</dbReference>
<dbReference type="Pfam" id="PF00389">
    <property type="entry name" value="2-Hacid_dh"/>
    <property type="match status" value="1"/>
</dbReference>
<feature type="domain" description="D-isomer specific 2-hydroxyacid dehydrogenase NAD-binding" evidence="6">
    <location>
        <begin position="107"/>
        <end position="293"/>
    </location>
</feature>